<gene>
    <name evidence="6" type="ORF">RND15_48490</name>
</gene>
<feature type="domain" description="RNA polymerase sigma-70 region 2" evidence="5">
    <location>
        <begin position="31"/>
        <end position="73"/>
    </location>
</feature>
<sequence length="75" mass="8366">MTERAPEGARTDEALLVVRAGEGDEDAFETLVRRHSPAMLQLAVRLLGDRADAEDAVQDAFVSAWRKLPEFRRDA</sequence>
<dbReference type="Proteomes" id="UP001180754">
    <property type="component" value="Unassembled WGS sequence"/>
</dbReference>
<accession>A0ABU2XXT4</accession>
<reference evidence="6" key="1">
    <citation type="submission" date="2024-05" db="EMBL/GenBank/DDBJ databases">
        <title>30 novel species of actinomycetes from the DSMZ collection.</title>
        <authorList>
            <person name="Nouioui I."/>
        </authorList>
    </citation>
    <scope>NUCLEOTIDE SEQUENCE</scope>
    <source>
        <strain evidence="6">DSM 41529</strain>
    </source>
</reference>
<dbReference type="PANTHER" id="PTHR43133:SF8">
    <property type="entry name" value="RNA POLYMERASE SIGMA FACTOR HI_1459-RELATED"/>
    <property type="match status" value="1"/>
</dbReference>
<keyword evidence="3" id="KW-0238">DNA-binding</keyword>
<keyword evidence="2" id="KW-0731">Sigma factor</keyword>
<evidence type="ECO:0000313" key="7">
    <source>
        <dbReference type="Proteomes" id="UP001180754"/>
    </source>
</evidence>
<dbReference type="EMBL" id="JAVRFD010000127">
    <property type="protein sequence ID" value="MDT0550421.1"/>
    <property type="molecule type" value="Genomic_DNA"/>
</dbReference>
<dbReference type="SUPFAM" id="SSF88946">
    <property type="entry name" value="Sigma2 domain of RNA polymerase sigma factors"/>
    <property type="match status" value="1"/>
</dbReference>
<feature type="non-terminal residue" evidence="6">
    <location>
        <position position="75"/>
    </location>
</feature>
<name>A0ABU2XXT4_9ACTN</name>
<organism evidence="6 7">
    <name type="scientific">Streptomyces lonegramiae</name>
    <dbReference type="NCBI Taxonomy" id="3075524"/>
    <lineage>
        <taxon>Bacteria</taxon>
        <taxon>Bacillati</taxon>
        <taxon>Actinomycetota</taxon>
        <taxon>Actinomycetes</taxon>
        <taxon>Kitasatosporales</taxon>
        <taxon>Streptomycetaceae</taxon>
        <taxon>Streptomyces</taxon>
    </lineage>
</organism>
<keyword evidence="4" id="KW-0804">Transcription</keyword>
<evidence type="ECO:0000256" key="4">
    <source>
        <dbReference type="ARBA" id="ARBA00023163"/>
    </source>
</evidence>
<protein>
    <submittedName>
        <fullName evidence="6">Sigma factor</fullName>
    </submittedName>
</protein>
<dbReference type="InterPro" id="IPR039425">
    <property type="entry name" value="RNA_pol_sigma-70-like"/>
</dbReference>
<keyword evidence="7" id="KW-1185">Reference proteome</keyword>
<proteinExistence type="predicted"/>
<evidence type="ECO:0000256" key="2">
    <source>
        <dbReference type="ARBA" id="ARBA00023082"/>
    </source>
</evidence>
<dbReference type="InterPro" id="IPR013325">
    <property type="entry name" value="RNA_pol_sigma_r2"/>
</dbReference>
<comment type="caution">
    <text evidence="6">The sequence shown here is derived from an EMBL/GenBank/DDBJ whole genome shotgun (WGS) entry which is preliminary data.</text>
</comment>
<dbReference type="RefSeq" id="WP_311730985.1">
    <property type="nucleotide sequence ID" value="NZ_JAVRFD010000127.1"/>
</dbReference>
<evidence type="ECO:0000313" key="6">
    <source>
        <dbReference type="EMBL" id="MDT0550421.1"/>
    </source>
</evidence>
<evidence type="ECO:0000256" key="3">
    <source>
        <dbReference type="ARBA" id="ARBA00023125"/>
    </source>
</evidence>
<dbReference type="InterPro" id="IPR007627">
    <property type="entry name" value="RNA_pol_sigma70_r2"/>
</dbReference>
<evidence type="ECO:0000259" key="5">
    <source>
        <dbReference type="Pfam" id="PF04542"/>
    </source>
</evidence>
<dbReference type="Pfam" id="PF04542">
    <property type="entry name" value="Sigma70_r2"/>
    <property type="match status" value="1"/>
</dbReference>
<evidence type="ECO:0000256" key="1">
    <source>
        <dbReference type="ARBA" id="ARBA00023015"/>
    </source>
</evidence>
<dbReference type="PANTHER" id="PTHR43133">
    <property type="entry name" value="RNA POLYMERASE ECF-TYPE SIGMA FACTO"/>
    <property type="match status" value="1"/>
</dbReference>
<keyword evidence="1" id="KW-0805">Transcription regulation</keyword>
<dbReference type="Gene3D" id="1.10.1740.10">
    <property type="match status" value="1"/>
</dbReference>